<evidence type="ECO:0000256" key="4">
    <source>
        <dbReference type="ARBA" id="ARBA00022989"/>
    </source>
</evidence>
<feature type="domain" description="Phosphatidylglycerol lysyltransferase C-terminal" evidence="7">
    <location>
        <begin position="501"/>
        <end position="806"/>
    </location>
</feature>
<evidence type="ECO:0000259" key="7">
    <source>
        <dbReference type="Pfam" id="PF09924"/>
    </source>
</evidence>
<keyword evidence="4 6" id="KW-1133">Transmembrane helix</keyword>
<keyword evidence="3 6" id="KW-0812">Transmembrane</keyword>
<gene>
    <name evidence="8" type="ORF">NNX28_00765</name>
</gene>
<keyword evidence="9" id="KW-1185">Reference proteome</keyword>
<evidence type="ECO:0000256" key="5">
    <source>
        <dbReference type="ARBA" id="ARBA00023136"/>
    </source>
</evidence>
<evidence type="ECO:0000256" key="3">
    <source>
        <dbReference type="ARBA" id="ARBA00022692"/>
    </source>
</evidence>
<evidence type="ECO:0000256" key="1">
    <source>
        <dbReference type="ARBA" id="ARBA00004651"/>
    </source>
</evidence>
<evidence type="ECO:0000256" key="6">
    <source>
        <dbReference type="SAM" id="Phobius"/>
    </source>
</evidence>
<feature type="transmembrane region" description="Helical" evidence="6">
    <location>
        <begin position="27"/>
        <end position="46"/>
    </location>
</feature>
<dbReference type="PANTHER" id="PTHR34697:SF2">
    <property type="entry name" value="PHOSPHATIDYLGLYCEROL LYSYLTRANSFERASE"/>
    <property type="match status" value="1"/>
</dbReference>
<feature type="transmembrane region" description="Helical" evidence="6">
    <location>
        <begin position="397"/>
        <end position="415"/>
    </location>
</feature>
<sequence>MPDKLPVWRRFGARWPLRRLLRSAGRAPATLTFIALFWILGAFTFFRGPEGPVLDWAAASVSTVAGNPAPLLLCCFWAGGPTGYLGGTLLALLAGLPGERQLGTGRFLLAGFGGQVTGLLLTTGFAYLTSASIGDWSRALVSESFVGPVAFLAAAAAAASARLGTLWRRRLRLTLFTLLILLALYGGTFSSLTVLGAATAGALAGPYLAGRRPSIPHRLVSSRREARVLVALVVLASAAGPVISALSSQAVGPLSVLRYLFTDVEVRTPAELEQLCGEAADSARCIAARVQLRAGPAAFFLATLPLVLLAVFSDGLRRGRRFAWLAALLLQGAMTVLAAVRIGRLLTGEEPGTLAPGTGSYIALVLPMAVPLAVLVLLALTRGLFTVSAPAGTYRRLAGTAVLAAVLLAALYLGVGLVNRNGFSPAATPGLLTADLPGRFLPVLEVTSRAPGIVPESLPAVLLYEGVGVAFWILVCVLLLRSFLVPPYSPATADAVRARSLLRIHGGSTMAWMTLWSGNNYWFSPSGNSYVAYRMDSGVALSVGEPVGPRNEVRSAVEGFSAFCTANGITACFYSVGIQVRDLTSRLGFLSLQVAEETVLQLGSLAFKGKRFQDIRTAMNHARKEGIRAQWIRYPAAPLAVKDQLHAISEEWVADKNMPEMGFTLGGLEEVDDPEVRCLLAIDEDGTVHAVTSWLPVYRNGVVEGWTLDFMRRRSSGFRLGMDFLIASAALSLQDEGFSFLSLSGAPLARAYGETDDHDGTGEGQPMMDRLLDRLGETLKPVYGFRSLLAFKAKFAPEYLPLFMTYRDPASLPAIANALARAYVPGLSLGQGLSLARRIVDRTA</sequence>
<dbReference type="Pfam" id="PF09924">
    <property type="entry name" value="LPG_synthase_C"/>
    <property type="match status" value="1"/>
</dbReference>
<feature type="transmembrane region" description="Helical" evidence="6">
    <location>
        <begin position="140"/>
        <end position="159"/>
    </location>
</feature>
<comment type="caution">
    <text evidence="8">The sequence shown here is derived from an EMBL/GenBank/DDBJ whole genome shotgun (WGS) entry which is preliminary data.</text>
</comment>
<feature type="transmembrane region" description="Helical" evidence="6">
    <location>
        <begin position="362"/>
        <end position="385"/>
    </location>
</feature>
<proteinExistence type="predicted"/>
<feature type="transmembrane region" description="Helical" evidence="6">
    <location>
        <begin position="171"/>
        <end position="186"/>
    </location>
</feature>
<feature type="transmembrane region" description="Helical" evidence="6">
    <location>
        <begin position="192"/>
        <end position="209"/>
    </location>
</feature>
<dbReference type="Proteomes" id="UP001206924">
    <property type="component" value="Unassembled WGS sequence"/>
</dbReference>
<feature type="transmembrane region" description="Helical" evidence="6">
    <location>
        <begin position="297"/>
        <end position="315"/>
    </location>
</feature>
<dbReference type="EMBL" id="JANFLP010000001">
    <property type="protein sequence ID" value="MCQ1948459.1"/>
    <property type="molecule type" value="Genomic_DNA"/>
</dbReference>
<keyword evidence="5 6" id="KW-0472">Membrane</keyword>
<comment type="subcellular location">
    <subcellularLocation>
        <location evidence="1">Cell membrane</location>
        <topology evidence="1">Multi-pass membrane protein</topology>
    </subcellularLocation>
</comment>
<organism evidence="8 9">
    <name type="scientific">Arthrobacter jinronghuae</name>
    <dbReference type="NCBI Taxonomy" id="2964609"/>
    <lineage>
        <taxon>Bacteria</taxon>
        <taxon>Bacillati</taxon>
        <taxon>Actinomycetota</taxon>
        <taxon>Actinomycetes</taxon>
        <taxon>Micrococcales</taxon>
        <taxon>Micrococcaceae</taxon>
        <taxon>Arthrobacter</taxon>
    </lineage>
</organism>
<dbReference type="RefSeq" id="WP_255864446.1">
    <property type="nucleotide sequence ID" value="NZ_CP104263.1"/>
</dbReference>
<feature type="transmembrane region" description="Helical" evidence="6">
    <location>
        <begin position="461"/>
        <end position="480"/>
    </location>
</feature>
<protein>
    <submittedName>
        <fullName evidence="8">DUF2156 domain-containing protein</fullName>
    </submittedName>
</protein>
<evidence type="ECO:0000256" key="2">
    <source>
        <dbReference type="ARBA" id="ARBA00022475"/>
    </source>
</evidence>
<feature type="transmembrane region" description="Helical" evidence="6">
    <location>
        <begin position="229"/>
        <end position="251"/>
    </location>
</feature>
<feature type="transmembrane region" description="Helical" evidence="6">
    <location>
        <begin position="70"/>
        <end position="95"/>
    </location>
</feature>
<dbReference type="InterPro" id="IPR051211">
    <property type="entry name" value="PG_lysyltransferase"/>
</dbReference>
<dbReference type="InterPro" id="IPR024320">
    <property type="entry name" value="LPG_synthase_C"/>
</dbReference>
<accession>A0ABT1NPV3</accession>
<evidence type="ECO:0000313" key="9">
    <source>
        <dbReference type="Proteomes" id="UP001206924"/>
    </source>
</evidence>
<feature type="transmembrane region" description="Helical" evidence="6">
    <location>
        <begin position="107"/>
        <end position="128"/>
    </location>
</feature>
<feature type="transmembrane region" description="Helical" evidence="6">
    <location>
        <begin position="322"/>
        <end position="342"/>
    </location>
</feature>
<dbReference type="PANTHER" id="PTHR34697">
    <property type="entry name" value="PHOSPHATIDYLGLYCEROL LYSYLTRANSFERASE"/>
    <property type="match status" value="1"/>
</dbReference>
<keyword evidence="2" id="KW-1003">Cell membrane</keyword>
<name>A0ABT1NPV3_9MICC</name>
<reference evidence="8 9" key="1">
    <citation type="submission" date="2022-07" db="EMBL/GenBank/DDBJ databases">
        <title>Novel species in genus Arthrobacter.</title>
        <authorList>
            <person name="Liu Y."/>
        </authorList>
    </citation>
    <scope>NUCLEOTIDE SEQUENCE [LARGE SCALE GENOMIC DNA]</scope>
    <source>
        <strain evidence="9">zg-Y859</strain>
    </source>
</reference>
<evidence type="ECO:0000313" key="8">
    <source>
        <dbReference type="EMBL" id="MCQ1948459.1"/>
    </source>
</evidence>